<name>A0ABW4W3T6_9BACI</name>
<dbReference type="PROSITE" id="PS51257">
    <property type="entry name" value="PROKAR_LIPOPROTEIN"/>
    <property type="match status" value="1"/>
</dbReference>
<organism evidence="3 4">
    <name type="scientific">Ornithinibacillus salinisoli</name>
    <dbReference type="NCBI Taxonomy" id="1848459"/>
    <lineage>
        <taxon>Bacteria</taxon>
        <taxon>Bacillati</taxon>
        <taxon>Bacillota</taxon>
        <taxon>Bacilli</taxon>
        <taxon>Bacillales</taxon>
        <taxon>Bacillaceae</taxon>
        <taxon>Ornithinibacillus</taxon>
    </lineage>
</organism>
<evidence type="ECO:0000313" key="4">
    <source>
        <dbReference type="Proteomes" id="UP001597383"/>
    </source>
</evidence>
<protein>
    <submittedName>
        <fullName evidence="3">C39 family peptidase</fullName>
    </submittedName>
</protein>
<gene>
    <name evidence="3" type="ORF">ACFSJF_19005</name>
</gene>
<sequence>MKLIIRNSLLFFLSFSCILIVSIHGDKLLDLVNNLLDKNKGTITIVNVDAEKSFPLARTEFQIIDVDTNSVVDEIQTSSNGTNTTDLLPVEKKYKIVQKKVMNPYALNSESPIIELNEKSNRVVVENSVEEYITDYHRTDEEELKVNSVKLSVDTVLQNPELPNGCEVTSLAAVLGYYEYDVEKVELSERYMPKESFVSKEGKLYGADPHHAYAGDPKSRGQGFFSYPPPIINTANKFLQETNSTYQATDISGSSREEIFEYLKKGIPVITWTTTDMKEPRFNYSWYIFETNELMEVPINSHTVVVTGFDNQVVYTMDPLKGQKSYDMEEFFSIYEKAGSHAMVVN</sequence>
<dbReference type="InterPro" id="IPR013783">
    <property type="entry name" value="Ig-like_fold"/>
</dbReference>
<dbReference type="Proteomes" id="UP001597383">
    <property type="component" value="Unassembled WGS sequence"/>
</dbReference>
<evidence type="ECO:0000313" key="3">
    <source>
        <dbReference type="EMBL" id="MFD2046369.1"/>
    </source>
</evidence>
<dbReference type="Gene3D" id="2.60.40.10">
    <property type="entry name" value="Immunoglobulins"/>
    <property type="match status" value="1"/>
</dbReference>
<feature type="domain" description="Peptidase C39-like" evidence="1">
    <location>
        <begin position="152"/>
        <end position="319"/>
    </location>
</feature>
<accession>A0ABW4W3T6</accession>
<evidence type="ECO:0000259" key="2">
    <source>
        <dbReference type="Pfam" id="PF17802"/>
    </source>
</evidence>
<evidence type="ECO:0000259" key="1">
    <source>
        <dbReference type="Pfam" id="PF13529"/>
    </source>
</evidence>
<dbReference type="InterPro" id="IPR039564">
    <property type="entry name" value="Peptidase_C39-like"/>
</dbReference>
<dbReference type="RefSeq" id="WP_377556671.1">
    <property type="nucleotide sequence ID" value="NZ_JBHUHQ010000021.1"/>
</dbReference>
<dbReference type="Pfam" id="PF17802">
    <property type="entry name" value="SpaA"/>
    <property type="match status" value="1"/>
</dbReference>
<comment type="caution">
    <text evidence="3">The sequence shown here is derived from an EMBL/GenBank/DDBJ whole genome shotgun (WGS) entry which is preliminary data.</text>
</comment>
<keyword evidence="4" id="KW-1185">Reference proteome</keyword>
<proteinExistence type="predicted"/>
<dbReference type="PANTHER" id="PTHR37806">
    <property type="entry name" value="LMO0724 PROTEIN"/>
    <property type="match status" value="1"/>
</dbReference>
<dbReference type="InterPro" id="IPR041033">
    <property type="entry name" value="SpaA_PFL_dom_1"/>
</dbReference>
<reference evidence="4" key="1">
    <citation type="journal article" date="2019" name="Int. J. Syst. Evol. Microbiol.">
        <title>The Global Catalogue of Microorganisms (GCM) 10K type strain sequencing project: providing services to taxonomists for standard genome sequencing and annotation.</title>
        <authorList>
            <consortium name="The Broad Institute Genomics Platform"/>
            <consortium name="The Broad Institute Genome Sequencing Center for Infectious Disease"/>
            <person name="Wu L."/>
            <person name="Ma J."/>
        </authorList>
    </citation>
    <scope>NUCLEOTIDE SEQUENCE [LARGE SCALE GENOMIC DNA]</scope>
    <source>
        <strain evidence="4">R28</strain>
    </source>
</reference>
<dbReference type="Pfam" id="PF13529">
    <property type="entry name" value="Peptidase_C39_2"/>
    <property type="match status" value="1"/>
</dbReference>
<feature type="domain" description="SpaA-like prealbumin fold" evidence="2">
    <location>
        <begin position="41"/>
        <end position="126"/>
    </location>
</feature>
<dbReference type="Gene3D" id="3.90.70.10">
    <property type="entry name" value="Cysteine proteinases"/>
    <property type="match status" value="1"/>
</dbReference>
<dbReference type="PANTHER" id="PTHR37806:SF1">
    <property type="entry name" value="PEPTIDASE C39-LIKE DOMAIN-CONTAINING PROTEIN"/>
    <property type="match status" value="1"/>
</dbReference>
<dbReference type="EMBL" id="JBHUHQ010000021">
    <property type="protein sequence ID" value="MFD2046369.1"/>
    <property type="molecule type" value="Genomic_DNA"/>
</dbReference>